<organism evidence="11 12">
    <name type="scientific">[Collinsella] massiliensis</name>
    <dbReference type="NCBI Taxonomy" id="1232426"/>
    <lineage>
        <taxon>Bacteria</taxon>
        <taxon>Bacillati</taxon>
        <taxon>Actinomycetota</taxon>
        <taxon>Coriobacteriia</taxon>
        <taxon>Coriobacteriales</taxon>
        <taxon>Coriobacteriaceae</taxon>
        <taxon>Enorma</taxon>
    </lineage>
</organism>
<dbReference type="RefSeq" id="WP_094335802.1">
    <property type="nucleotide sequence ID" value="NZ_NFIE01000017.1"/>
</dbReference>
<dbReference type="PROSITE" id="PS50893">
    <property type="entry name" value="ABC_TRANSPORTER_2"/>
    <property type="match status" value="2"/>
</dbReference>
<dbReference type="Pfam" id="PF02361">
    <property type="entry name" value="CbiQ"/>
    <property type="match status" value="1"/>
</dbReference>
<feature type="transmembrane region" description="Helical" evidence="9">
    <location>
        <begin position="628"/>
        <end position="648"/>
    </location>
</feature>
<proteinExistence type="inferred from homology"/>
<dbReference type="InterPro" id="IPR027417">
    <property type="entry name" value="P-loop_NTPase"/>
</dbReference>
<evidence type="ECO:0000256" key="7">
    <source>
        <dbReference type="ARBA" id="ARBA00022989"/>
    </source>
</evidence>
<evidence type="ECO:0000256" key="1">
    <source>
        <dbReference type="ARBA" id="ARBA00004141"/>
    </source>
</evidence>
<evidence type="ECO:0000256" key="3">
    <source>
        <dbReference type="ARBA" id="ARBA00022448"/>
    </source>
</evidence>
<dbReference type="CDD" id="cd16914">
    <property type="entry name" value="EcfT"/>
    <property type="match status" value="1"/>
</dbReference>
<keyword evidence="8 9" id="KW-0472">Membrane</keyword>
<comment type="subcellular location">
    <subcellularLocation>
        <location evidence="1">Membrane</location>
        <topology evidence="1">Multi-pass membrane protein</topology>
    </subcellularLocation>
</comment>
<dbReference type="Gene3D" id="3.40.50.300">
    <property type="entry name" value="P-loop containing nucleotide triphosphate hydrolases"/>
    <property type="match status" value="2"/>
</dbReference>
<keyword evidence="4 9" id="KW-0812">Transmembrane</keyword>
<dbReference type="EMBL" id="NFIE01000017">
    <property type="protein sequence ID" value="OUN87200.1"/>
    <property type="molecule type" value="Genomic_DNA"/>
</dbReference>
<dbReference type="Proteomes" id="UP000195781">
    <property type="component" value="Unassembled WGS sequence"/>
</dbReference>
<gene>
    <name evidence="11" type="ORF">B5G02_07585</name>
</gene>
<dbReference type="GO" id="GO:0043190">
    <property type="term" value="C:ATP-binding cassette (ABC) transporter complex"/>
    <property type="evidence" value="ECO:0007669"/>
    <property type="project" value="TreeGrafter"/>
</dbReference>
<dbReference type="AlphaFoldDB" id="A0A1Y3XYW2"/>
<accession>A0A1Y3XYW2</accession>
<feature type="transmembrane region" description="Helical" evidence="9">
    <location>
        <begin position="677"/>
        <end position="694"/>
    </location>
</feature>
<dbReference type="InterPro" id="IPR003593">
    <property type="entry name" value="AAA+_ATPase"/>
</dbReference>
<feature type="transmembrane region" description="Helical" evidence="9">
    <location>
        <begin position="586"/>
        <end position="616"/>
    </location>
</feature>
<dbReference type="InterPro" id="IPR015856">
    <property type="entry name" value="ABC_transpr_CbiO/EcfA_su"/>
</dbReference>
<dbReference type="Pfam" id="PF00005">
    <property type="entry name" value="ABC_tran"/>
    <property type="match status" value="2"/>
</dbReference>
<reference evidence="12" key="1">
    <citation type="submission" date="2017-04" db="EMBL/GenBank/DDBJ databases">
        <title>Function of individual gut microbiota members based on whole genome sequencing of pure cultures obtained from chicken caecum.</title>
        <authorList>
            <person name="Medvecky M."/>
            <person name="Cejkova D."/>
            <person name="Polansky O."/>
            <person name="Karasova D."/>
            <person name="Kubasova T."/>
            <person name="Cizek A."/>
            <person name="Rychlik I."/>
        </authorList>
    </citation>
    <scope>NUCLEOTIDE SEQUENCE [LARGE SCALE GENOMIC DNA]</scope>
    <source>
        <strain evidence="12">An5</strain>
    </source>
</reference>
<keyword evidence="5" id="KW-0547">Nucleotide-binding</keyword>
<name>A0A1Y3XYW2_9ACTN</name>
<dbReference type="OrthoDB" id="9806471at2"/>
<comment type="similarity">
    <text evidence="2">Belongs to the ABC transporter superfamily.</text>
</comment>
<dbReference type="InterPro" id="IPR003439">
    <property type="entry name" value="ABC_transporter-like_ATP-bd"/>
</dbReference>
<comment type="caution">
    <text evidence="11">The sequence shown here is derived from an EMBL/GenBank/DDBJ whole genome shotgun (WGS) entry which is preliminary data.</text>
</comment>
<dbReference type="CDD" id="cd03225">
    <property type="entry name" value="ABC_cobalt_CbiO_domain1"/>
    <property type="match status" value="2"/>
</dbReference>
<feature type="domain" description="ABC transporter" evidence="10">
    <location>
        <begin position="2"/>
        <end position="235"/>
    </location>
</feature>
<feature type="transmembrane region" description="Helical" evidence="9">
    <location>
        <begin position="805"/>
        <end position="823"/>
    </location>
</feature>
<keyword evidence="7 9" id="KW-1133">Transmembrane helix</keyword>
<dbReference type="SUPFAM" id="SSF52540">
    <property type="entry name" value="P-loop containing nucleoside triphosphate hydrolases"/>
    <property type="match status" value="2"/>
</dbReference>
<protein>
    <recommendedName>
        <fullName evidence="10">ABC transporter domain-containing protein</fullName>
    </recommendedName>
</protein>
<dbReference type="InterPro" id="IPR017871">
    <property type="entry name" value="ABC_transporter-like_CS"/>
</dbReference>
<evidence type="ECO:0000256" key="2">
    <source>
        <dbReference type="ARBA" id="ARBA00005417"/>
    </source>
</evidence>
<keyword evidence="6" id="KW-0067">ATP-binding</keyword>
<evidence type="ECO:0000259" key="10">
    <source>
        <dbReference type="PROSITE" id="PS50893"/>
    </source>
</evidence>
<evidence type="ECO:0000313" key="11">
    <source>
        <dbReference type="EMBL" id="OUN87200.1"/>
    </source>
</evidence>
<dbReference type="SMART" id="SM00382">
    <property type="entry name" value="AAA"/>
    <property type="match status" value="2"/>
</dbReference>
<evidence type="ECO:0000256" key="6">
    <source>
        <dbReference type="ARBA" id="ARBA00022840"/>
    </source>
</evidence>
<keyword evidence="12" id="KW-1185">Reference proteome</keyword>
<sequence>MLEVWNARVLLEDAAPALRDVSCHIAPGELVAFVGANGSGKSTLARLMCAAQMPSEGTILVDGTSSADEGGRERVRRLVGCVGQAPADQIISTVVADEVAFGLVNLDLDERAIEERTARALAAVGLAGFEAHAVGSLSGGEQQRLILAAVLAMEPSYLVLDEPTSQLDSAARASFRSLVRAVARAGTGVALITHDPLEALMCDRVYCLDDGRIAWEATPRELLAAGDGRLVEVLPPSTYVDALRAAVAQGYDPAWGVEPGPVASWLAGQLEEGALDARSVAAVARAARSGLRTVAPRDVEDGERQGLSARDVRASRGGTEVLHGVSLDIPAGEVVLVAGASGAGKTTLACTMAGLTPPDAGTVALAGRPVTAGAVGVAFQDPESQLFLESVAEELAFAPRNLGFSEERITAAVERVARMLDVGELLDRDPFALSGGQARRVALGGILTAAPRALVLDEPSAGLDAAGRAALHDLVRSLARDGMPIMVVSHDLEEWLADADRVALMRAGAIAWAGTPEELDIAAFERSGIAPPETMQLRHAVDALLAAEEPAVQEERGATRQPVAPAPQPAQTPATLLATIDARVKVLLFLAAAVAVFLSPAPWALLAWLALALVSLRAAGVGVRSAARSLRALLVLFVLVIAANVISLDGSADIMVAAPFGISVAGAARAGLAMARIIVLACLALAVGASTTPTELADAFVRLMAPLGRMGVPVGDIGLALSMALRLIPLVSQEAERIQRAQAARGVSFAGGVLKRVRAWGTVITPLVVGLFRRADRIAESMDARGFEPHAHRARPRPLAARDRLALIGGLCTMAAIVVASHLW</sequence>
<dbReference type="InterPro" id="IPR050095">
    <property type="entry name" value="ECF_ABC_transporter_ATP-bd"/>
</dbReference>
<keyword evidence="3" id="KW-0813">Transport</keyword>
<feature type="domain" description="ABC transporter" evidence="10">
    <location>
        <begin position="307"/>
        <end position="532"/>
    </location>
</feature>
<dbReference type="PROSITE" id="PS00211">
    <property type="entry name" value="ABC_TRANSPORTER_1"/>
    <property type="match status" value="2"/>
</dbReference>
<dbReference type="GO" id="GO:0005524">
    <property type="term" value="F:ATP binding"/>
    <property type="evidence" value="ECO:0007669"/>
    <property type="project" value="UniProtKB-KW"/>
</dbReference>
<evidence type="ECO:0000313" key="12">
    <source>
        <dbReference type="Proteomes" id="UP000195781"/>
    </source>
</evidence>
<dbReference type="InterPro" id="IPR003339">
    <property type="entry name" value="ABC/ECF_trnsptr_transmembrane"/>
</dbReference>
<dbReference type="GO" id="GO:0016887">
    <property type="term" value="F:ATP hydrolysis activity"/>
    <property type="evidence" value="ECO:0007669"/>
    <property type="project" value="InterPro"/>
</dbReference>
<dbReference type="PANTHER" id="PTHR43553:SF24">
    <property type="entry name" value="ENERGY-COUPLING FACTOR TRANSPORTER ATP-BINDING PROTEIN ECFA1"/>
    <property type="match status" value="1"/>
</dbReference>
<evidence type="ECO:0000256" key="8">
    <source>
        <dbReference type="ARBA" id="ARBA00023136"/>
    </source>
</evidence>
<evidence type="ECO:0000256" key="4">
    <source>
        <dbReference type="ARBA" id="ARBA00022692"/>
    </source>
</evidence>
<dbReference type="GO" id="GO:0042626">
    <property type="term" value="F:ATPase-coupled transmembrane transporter activity"/>
    <property type="evidence" value="ECO:0007669"/>
    <property type="project" value="TreeGrafter"/>
</dbReference>
<evidence type="ECO:0000256" key="9">
    <source>
        <dbReference type="SAM" id="Phobius"/>
    </source>
</evidence>
<evidence type="ECO:0000256" key="5">
    <source>
        <dbReference type="ARBA" id="ARBA00022741"/>
    </source>
</evidence>
<dbReference type="PANTHER" id="PTHR43553">
    <property type="entry name" value="HEAVY METAL TRANSPORTER"/>
    <property type="match status" value="1"/>
</dbReference>